<organism evidence="1 2">
    <name type="scientific">Algoriphagus faecimaris</name>
    <dbReference type="NCBI Taxonomy" id="686796"/>
    <lineage>
        <taxon>Bacteria</taxon>
        <taxon>Pseudomonadati</taxon>
        <taxon>Bacteroidota</taxon>
        <taxon>Cytophagia</taxon>
        <taxon>Cytophagales</taxon>
        <taxon>Cyclobacteriaceae</taxon>
        <taxon>Algoriphagus</taxon>
    </lineage>
</organism>
<dbReference type="AlphaFoldDB" id="A0A1G6URM8"/>
<dbReference type="Proteomes" id="UP000199060">
    <property type="component" value="Unassembled WGS sequence"/>
</dbReference>
<evidence type="ECO:0000313" key="1">
    <source>
        <dbReference type="EMBL" id="SDD44090.1"/>
    </source>
</evidence>
<name>A0A1G6URM8_9BACT</name>
<protein>
    <submittedName>
        <fullName evidence="1">Uncharacterized protein</fullName>
    </submittedName>
</protein>
<dbReference type="STRING" id="686796.SAMN04488104_103012"/>
<sequence>MKFIQLDRLNPTSIPMQTTIKIEKEFIPNLRFGAREVLQSPEDIRMRLFELERSQTLGNLLQTKVRITFQSSDEQIYEVRTTVWAVGSQFILLKGGITIPIHSILQIN</sequence>
<accession>A0A1G6URM8</accession>
<keyword evidence="2" id="KW-1185">Reference proteome</keyword>
<proteinExistence type="predicted"/>
<gene>
    <name evidence="1" type="ORF">SAMN04488104_103012</name>
</gene>
<reference evidence="2" key="1">
    <citation type="submission" date="2016-10" db="EMBL/GenBank/DDBJ databases">
        <authorList>
            <person name="Varghese N."/>
            <person name="Submissions S."/>
        </authorList>
    </citation>
    <scope>NUCLEOTIDE SEQUENCE [LARGE SCALE GENOMIC DNA]</scope>
    <source>
        <strain evidence="2">DSM 23095</strain>
    </source>
</reference>
<evidence type="ECO:0000313" key="2">
    <source>
        <dbReference type="Proteomes" id="UP000199060"/>
    </source>
</evidence>
<dbReference type="EMBL" id="FNAC01000030">
    <property type="protein sequence ID" value="SDD44090.1"/>
    <property type="molecule type" value="Genomic_DNA"/>
</dbReference>